<evidence type="ECO:0000256" key="5">
    <source>
        <dbReference type="ARBA" id="ARBA00022679"/>
    </source>
</evidence>
<sequence length="168" mass="17961">MAGRVIASAVKTPLGEGLLSIAEGEVVGLEFIETVDADRVRSPLCEVGAQVQRELDLFFSGSLRHFSAGFSLAESSDFQRRVLEECSRVEFGGRITYGELASRLGAPGASRAVGNALRHNPIALIIPCHRVTRSDGALGGYGGEDTRQRKKALLDLEQRALIAEPSAP</sequence>
<dbReference type="EC" id="2.1.1.63" evidence="3"/>
<gene>
    <name evidence="10" type="ORF">UFOPK3547_00513</name>
</gene>
<dbReference type="InterPro" id="IPR036217">
    <property type="entry name" value="MethylDNA_cys_MeTrfase_DNAb"/>
</dbReference>
<evidence type="ECO:0000256" key="2">
    <source>
        <dbReference type="ARBA" id="ARBA00008711"/>
    </source>
</evidence>
<feature type="domain" description="Methylated-DNA-[protein]-cysteine S-methyltransferase DNA binding" evidence="9">
    <location>
        <begin position="77"/>
        <end position="158"/>
    </location>
</feature>
<evidence type="ECO:0000313" key="10">
    <source>
        <dbReference type="EMBL" id="CAB4340268.1"/>
    </source>
</evidence>
<dbReference type="GO" id="GO:0003908">
    <property type="term" value="F:methylated-DNA-[protein]-cysteine S-methyltransferase activity"/>
    <property type="evidence" value="ECO:0007669"/>
    <property type="project" value="UniProtKB-EC"/>
</dbReference>
<evidence type="ECO:0000259" key="9">
    <source>
        <dbReference type="Pfam" id="PF01035"/>
    </source>
</evidence>
<dbReference type="NCBIfam" id="TIGR00589">
    <property type="entry name" value="ogt"/>
    <property type="match status" value="1"/>
</dbReference>
<organism evidence="10">
    <name type="scientific">freshwater metagenome</name>
    <dbReference type="NCBI Taxonomy" id="449393"/>
    <lineage>
        <taxon>unclassified sequences</taxon>
        <taxon>metagenomes</taxon>
        <taxon>ecological metagenomes</taxon>
    </lineage>
</organism>
<dbReference type="EMBL" id="CAESAN010000030">
    <property type="protein sequence ID" value="CAB4340268.1"/>
    <property type="molecule type" value="Genomic_DNA"/>
</dbReference>
<keyword evidence="7" id="KW-0234">DNA repair</keyword>
<dbReference type="SUPFAM" id="SSF46767">
    <property type="entry name" value="Methylated DNA-protein cysteine methyltransferase, C-terminal domain"/>
    <property type="match status" value="1"/>
</dbReference>
<dbReference type="GO" id="GO:0032259">
    <property type="term" value="P:methylation"/>
    <property type="evidence" value="ECO:0007669"/>
    <property type="project" value="UniProtKB-KW"/>
</dbReference>
<dbReference type="InterPro" id="IPR036388">
    <property type="entry name" value="WH-like_DNA-bd_sf"/>
</dbReference>
<keyword evidence="4" id="KW-0489">Methyltransferase</keyword>
<name>A0A6J5ZG00_9ZZZZ</name>
<evidence type="ECO:0000256" key="6">
    <source>
        <dbReference type="ARBA" id="ARBA00022763"/>
    </source>
</evidence>
<evidence type="ECO:0000256" key="1">
    <source>
        <dbReference type="ARBA" id="ARBA00001286"/>
    </source>
</evidence>
<evidence type="ECO:0000256" key="4">
    <source>
        <dbReference type="ARBA" id="ARBA00022603"/>
    </source>
</evidence>
<dbReference type="GO" id="GO:0006281">
    <property type="term" value="P:DNA repair"/>
    <property type="evidence" value="ECO:0007669"/>
    <property type="project" value="UniProtKB-KW"/>
</dbReference>
<proteinExistence type="inferred from homology"/>
<comment type="similarity">
    <text evidence="2">Belongs to the MGMT family.</text>
</comment>
<reference evidence="10" key="1">
    <citation type="submission" date="2020-05" db="EMBL/GenBank/DDBJ databases">
        <authorList>
            <person name="Chiriac C."/>
            <person name="Salcher M."/>
            <person name="Ghai R."/>
            <person name="Kavagutti S V."/>
        </authorList>
    </citation>
    <scope>NUCLEOTIDE SEQUENCE</scope>
</reference>
<dbReference type="FunFam" id="1.10.10.10:FF:000214">
    <property type="entry name" value="Methylated-DNA--protein-cysteine methyltransferase"/>
    <property type="match status" value="1"/>
</dbReference>
<comment type="catalytic activity">
    <reaction evidence="8">
        <text>a 6-O-methyl-2'-deoxyguanosine in DNA + L-cysteinyl-[protein] = S-methyl-L-cysteinyl-[protein] + a 2'-deoxyguanosine in DNA</text>
        <dbReference type="Rhea" id="RHEA:24000"/>
        <dbReference type="Rhea" id="RHEA-COMP:10131"/>
        <dbReference type="Rhea" id="RHEA-COMP:10132"/>
        <dbReference type="Rhea" id="RHEA-COMP:11367"/>
        <dbReference type="Rhea" id="RHEA-COMP:11368"/>
        <dbReference type="ChEBI" id="CHEBI:29950"/>
        <dbReference type="ChEBI" id="CHEBI:82612"/>
        <dbReference type="ChEBI" id="CHEBI:85445"/>
        <dbReference type="ChEBI" id="CHEBI:85448"/>
        <dbReference type="EC" id="2.1.1.63"/>
    </reaction>
</comment>
<evidence type="ECO:0000256" key="8">
    <source>
        <dbReference type="ARBA" id="ARBA00049348"/>
    </source>
</evidence>
<protein>
    <recommendedName>
        <fullName evidence="3">methylated-DNA--[protein]-cysteine S-methyltransferase</fullName>
        <ecNumber evidence="3">2.1.1.63</ecNumber>
    </recommendedName>
</protein>
<dbReference type="CDD" id="cd06445">
    <property type="entry name" value="ATase"/>
    <property type="match status" value="1"/>
</dbReference>
<keyword evidence="5" id="KW-0808">Transferase</keyword>
<evidence type="ECO:0000256" key="7">
    <source>
        <dbReference type="ARBA" id="ARBA00023204"/>
    </source>
</evidence>
<dbReference type="InterPro" id="IPR014048">
    <property type="entry name" value="MethylDNA_cys_MeTrfase_DNA-bd"/>
</dbReference>
<accession>A0A6J5ZG00</accession>
<dbReference type="Pfam" id="PF01035">
    <property type="entry name" value="DNA_binding_1"/>
    <property type="match status" value="1"/>
</dbReference>
<comment type="catalytic activity">
    <reaction evidence="1">
        <text>a 4-O-methyl-thymidine in DNA + L-cysteinyl-[protein] = a thymidine in DNA + S-methyl-L-cysteinyl-[protein]</text>
        <dbReference type="Rhea" id="RHEA:53428"/>
        <dbReference type="Rhea" id="RHEA-COMP:10131"/>
        <dbReference type="Rhea" id="RHEA-COMP:10132"/>
        <dbReference type="Rhea" id="RHEA-COMP:13555"/>
        <dbReference type="Rhea" id="RHEA-COMP:13556"/>
        <dbReference type="ChEBI" id="CHEBI:29950"/>
        <dbReference type="ChEBI" id="CHEBI:82612"/>
        <dbReference type="ChEBI" id="CHEBI:137386"/>
        <dbReference type="ChEBI" id="CHEBI:137387"/>
        <dbReference type="EC" id="2.1.1.63"/>
    </reaction>
</comment>
<keyword evidence="6" id="KW-0227">DNA damage</keyword>
<dbReference type="PANTHER" id="PTHR10815:SF13">
    <property type="entry name" value="METHYLATED-DNA--PROTEIN-CYSTEINE METHYLTRANSFERASE"/>
    <property type="match status" value="1"/>
</dbReference>
<evidence type="ECO:0000256" key="3">
    <source>
        <dbReference type="ARBA" id="ARBA00011918"/>
    </source>
</evidence>
<dbReference type="Gene3D" id="1.10.10.10">
    <property type="entry name" value="Winged helix-like DNA-binding domain superfamily/Winged helix DNA-binding domain"/>
    <property type="match status" value="1"/>
</dbReference>
<dbReference type="PANTHER" id="PTHR10815">
    <property type="entry name" value="METHYLATED-DNA--PROTEIN-CYSTEINE METHYLTRANSFERASE"/>
    <property type="match status" value="1"/>
</dbReference>
<dbReference type="AlphaFoldDB" id="A0A6J5ZG00"/>